<protein>
    <submittedName>
        <fullName evidence="7">Arginine/ornithine antiporter ArcD</fullName>
    </submittedName>
</protein>
<dbReference type="AlphaFoldDB" id="A0A0H4WYR4"/>
<evidence type="ECO:0000313" key="8">
    <source>
        <dbReference type="Proteomes" id="UP000009026"/>
    </source>
</evidence>
<evidence type="ECO:0000256" key="3">
    <source>
        <dbReference type="ARBA" id="ARBA00022989"/>
    </source>
</evidence>
<evidence type="ECO:0000256" key="5">
    <source>
        <dbReference type="SAM" id="MobiDB-lite"/>
    </source>
</evidence>
<feature type="transmembrane region" description="Helical" evidence="6">
    <location>
        <begin position="117"/>
        <end position="137"/>
    </location>
</feature>
<feature type="region of interest" description="Disordered" evidence="5">
    <location>
        <begin position="1"/>
        <end position="25"/>
    </location>
</feature>
<comment type="subcellular location">
    <subcellularLocation>
        <location evidence="1">Membrane</location>
        <topology evidence="1">Multi-pass membrane protein</topology>
    </subcellularLocation>
</comment>
<dbReference type="OrthoDB" id="9811373at2"/>
<accession>A0A0H4WYR4</accession>
<dbReference type="KEGG" id="mym:A176_004866"/>
<proteinExistence type="predicted"/>
<gene>
    <name evidence="7" type="ORF">A176_004866</name>
</gene>
<keyword evidence="4 6" id="KW-0472">Membrane</keyword>
<feature type="transmembrane region" description="Helical" evidence="6">
    <location>
        <begin position="66"/>
        <end position="88"/>
    </location>
</feature>
<dbReference type="Pfam" id="PF13564">
    <property type="entry name" value="DoxX_2"/>
    <property type="match status" value="1"/>
</dbReference>
<evidence type="ECO:0000256" key="6">
    <source>
        <dbReference type="SAM" id="Phobius"/>
    </source>
</evidence>
<dbReference type="Proteomes" id="UP000009026">
    <property type="component" value="Chromosome"/>
</dbReference>
<organism evidence="7 8">
    <name type="scientific">Pseudomyxococcus hansupus</name>
    <dbReference type="NCBI Taxonomy" id="1297742"/>
    <lineage>
        <taxon>Bacteria</taxon>
        <taxon>Pseudomonadati</taxon>
        <taxon>Myxococcota</taxon>
        <taxon>Myxococcia</taxon>
        <taxon>Myxococcales</taxon>
        <taxon>Cystobacterineae</taxon>
        <taxon>Myxococcaceae</taxon>
        <taxon>Pseudomyxococcus</taxon>
    </lineage>
</organism>
<dbReference type="EMBL" id="CP012109">
    <property type="protein sequence ID" value="AKQ67954.1"/>
    <property type="molecule type" value="Genomic_DNA"/>
</dbReference>
<dbReference type="STRING" id="1297742.A176_004866"/>
<keyword evidence="2 6" id="KW-0812">Transmembrane</keyword>
<evidence type="ECO:0000313" key="7">
    <source>
        <dbReference type="EMBL" id="AKQ67954.1"/>
    </source>
</evidence>
<sequence length="152" mass="16532">MTATTQTELQQSLPATRLQSGSGSTSKKALWTGRVLSGIAVLFLLFDATGKLLQIPEAQQGTVELGYPVSVLFGLGVVQMVCLGLYLLPRTAVLGAILWTGYLGGAVATHVRVDNPLFTHLLFPVYVATLLWLGLWLRDERLRTLLPLRNAK</sequence>
<reference evidence="7 8" key="1">
    <citation type="journal article" date="2016" name="PLoS ONE">
        <title>Complete Genome Sequence and Comparative Genomics of a Novel Myxobacterium Myxococcus hansupus.</title>
        <authorList>
            <person name="Sharma G."/>
            <person name="Narwani T."/>
            <person name="Subramanian S."/>
        </authorList>
    </citation>
    <scope>NUCLEOTIDE SEQUENCE [LARGE SCALE GENOMIC DNA]</scope>
    <source>
        <strain evidence="8">mixupus</strain>
    </source>
</reference>
<evidence type="ECO:0000256" key="4">
    <source>
        <dbReference type="ARBA" id="ARBA00023136"/>
    </source>
</evidence>
<dbReference type="PATRIC" id="fig|1297742.4.peg.4911"/>
<dbReference type="RefSeq" id="WP_002636374.1">
    <property type="nucleotide sequence ID" value="NZ_CP012109.1"/>
</dbReference>
<feature type="transmembrane region" description="Helical" evidence="6">
    <location>
        <begin position="29"/>
        <end position="46"/>
    </location>
</feature>
<feature type="transmembrane region" description="Helical" evidence="6">
    <location>
        <begin position="93"/>
        <end position="111"/>
    </location>
</feature>
<keyword evidence="8" id="KW-1185">Reference proteome</keyword>
<dbReference type="GO" id="GO:0016020">
    <property type="term" value="C:membrane"/>
    <property type="evidence" value="ECO:0007669"/>
    <property type="project" value="UniProtKB-SubCell"/>
</dbReference>
<keyword evidence="3 6" id="KW-1133">Transmembrane helix</keyword>
<evidence type="ECO:0000256" key="2">
    <source>
        <dbReference type="ARBA" id="ARBA00022692"/>
    </source>
</evidence>
<name>A0A0H4WYR4_9BACT</name>
<dbReference type="InterPro" id="IPR032808">
    <property type="entry name" value="DoxX"/>
</dbReference>
<evidence type="ECO:0000256" key="1">
    <source>
        <dbReference type="ARBA" id="ARBA00004141"/>
    </source>
</evidence>
<dbReference type="eggNOG" id="COG3795">
    <property type="taxonomic scope" value="Bacteria"/>
</dbReference>